<dbReference type="InterPro" id="IPR026022">
    <property type="entry name" value="PhoU_dom"/>
</dbReference>
<dbReference type="RefSeq" id="WP_127017827.1">
    <property type="nucleotide sequence ID" value="NZ_CP016379.1"/>
</dbReference>
<evidence type="ECO:0000313" key="9">
    <source>
        <dbReference type="EMBL" id="AZR74468.1"/>
    </source>
</evidence>
<dbReference type="Proteomes" id="UP000267250">
    <property type="component" value="Chromosome"/>
</dbReference>
<accession>A0A3S9T1N1</accession>
<dbReference type="FunFam" id="1.20.58.220:FF:000004">
    <property type="entry name" value="Phosphate-specific transport system accessory protein PhoU"/>
    <property type="match status" value="1"/>
</dbReference>
<dbReference type="AlphaFoldDB" id="A0A3S9T1N1"/>
<sequence>MARRSFDEELNALKEEMLKMGSYVEEAIHKAVKSLAEQDVELAVEVCEKDERIDEYEVLIEEKCIRLIALQQPVAKDLRTIGMIIKIITDLERIGDNACNIARITQKIGKEPLIKPLIDIPRMADLACEMVHQSLNAFVNQDPELAREIARKDDEVDILNAQIFRELLTFMMADPSTINQSTYLLFVGRYLERIADHATNICERIIYMTTGQRESF</sequence>
<comment type="similarity">
    <text evidence="2 7">Belongs to the PhoU family.</text>
</comment>
<dbReference type="GO" id="GO:0005737">
    <property type="term" value="C:cytoplasm"/>
    <property type="evidence" value="ECO:0007669"/>
    <property type="project" value="UniProtKB-SubCell"/>
</dbReference>
<evidence type="ECO:0000256" key="5">
    <source>
        <dbReference type="ARBA" id="ARBA00022490"/>
    </source>
</evidence>
<dbReference type="SUPFAM" id="SSF109755">
    <property type="entry name" value="PhoU-like"/>
    <property type="match status" value="1"/>
</dbReference>
<dbReference type="EMBL" id="CP016379">
    <property type="protein sequence ID" value="AZR74468.1"/>
    <property type="molecule type" value="Genomic_DNA"/>
</dbReference>
<keyword evidence="6 7" id="KW-0592">Phosphate transport</keyword>
<dbReference type="InterPro" id="IPR038078">
    <property type="entry name" value="PhoU-like_sf"/>
</dbReference>
<proteinExistence type="inferred from homology"/>
<keyword evidence="10" id="KW-1185">Reference proteome</keyword>
<dbReference type="PANTHER" id="PTHR42930:SF3">
    <property type="entry name" value="PHOSPHATE-SPECIFIC TRANSPORT SYSTEM ACCESSORY PROTEIN PHOU"/>
    <property type="match status" value="1"/>
</dbReference>
<evidence type="ECO:0000256" key="6">
    <source>
        <dbReference type="ARBA" id="ARBA00022592"/>
    </source>
</evidence>
<dbReference type="Gene3D" id="1.20.58.220">
    <property type="entry name" value="Phosphate transport system protein phou homolog 2, domain 2"/>
    <property type="match status" value="1"/>
</dbReference>
<feature type="domain" description="PhoU" evidence="8">
    <location>
        <begin position="18"/>
        <end position="104"/>
    </location>
</feature>
<evidence type="ECO:0000256" key="7">
    <source>
        <dbReference type="PIRNR" id="PIRNR003107"/>
    </source>
</evidence>
<organism evidence="9 10">
    <name type="scientific">Anoxybacter fermentans</name>
    <dbReference type="NCBI Taxonomy" id="1323375"/>
    <lineage>
        <taxon>Bacteria</taxon>
        <taxon>Bacillati</taxon>
        <taxon>Bacillota</taxon>
        <taxon>Clostridia</taxon>
        <taxon>Halanaerobiales</taxon>
        <taxon>Anoxybacter</taxon>
    </lineage>
</organism>
<dbReference type="InterPro" id="IPR028366">
    <property type="entry name" value="PhoU"/>
</dbReference>
<evidence type="ECO:0000313" key="10">
    <source>
        <dbReference type="Proteomes" id="UP000267250"/>
    </source>
</evidence>
<evidence type="ECO:0000259" key="8">
    <source>
        <dbReference type="Pfam" id="PF01895"/>
    </source>
</evidence>
<evidence type="ECO:0000256" key="2">
    <source>
        <dbReference type="ARBA" id="ARBA00008107"/>
    </source>
</evidence>
<comment type="function">
    <text evidence="7">Plays a role in the regulation of phosphate uptake.</text>
</comment>
<dbReference type="PANTHER" id="PTHR42930">
    <property type="entry name" value="PHOSPHATE-SPECIFIC TRANSPORT SYSTEM ACCESSORY PROTEIN PHOU"/>
    <property type="match status" value="1"/>
</dbReference>
<dbReference type="GO" id="GO:0006817">
    <property type="term" value="P:phosphate ion transport"/>
    <property type="evidence" value="ECO:0007669"/>
    <property type="project" value="UniProtKB-KW"/>
</dbReference>
<evidence type="ECO:0000256" key="1">
    <source>
        <dbReference type="ARBA" id="ARBA00004496"/>
    </source>
</evidence>
<dbReference type="GO" id="GO:0045936">
    <property type="term" value="P:negative regulation of phosphate metabolic process"/>
    <property type="evidence" value="ECO:0007669"/>
    <property type="project" value="InterPro"/>
</dbReference>
<reference evidence="9 10" key="1">
    <citation type="submission" date="2016-07" db="EMBL/GenBank/DDBJ databases">
        <title>Genome and transcriptome analysis of iron-reducing fermentative bacteria Anoxybacter fermentans.</title>
        <authorList>
            <person name="Zeng X."/>
            <person name="Shao Z."/>
        </authorList>
    </citation>
    <scope>NUCLEOTIDE SEQUENCE [LARGE SCALE GENOMIC DNA]</scope>
    <source>
        <strain evidence="9 10">DY22613</strain>
    </source>
</reference>
<dbReference type="PIRSF" id="PIRSF003107">
    <property type="entry name" value="PhoU"/>
    <property type="match status" value="1"/>
</dbReference>
<comment type="subunit">
    <text evidence="3 7">Homodimer.</text>
</comment>
<keyword evidence="4 7" id="KW-0813">Transport</keyword>
<dbReference type="Pfam" id="PF01895">
    <property type="entry name" value="PhoU"/>
    <property type="match status" value="2"/>
</dbReference>
<protein>
    <recommendedName>
        <fullName evidence="7">Phosphate-specific transport system accessory protein PhoU</fullName>
    </recommendedName>
</protein>
<dbReference type="KEGG" id="aft:BBF96_14390"/>
<dbReference type="GO" id="GO:0030643">
    <property type="term" value="P:intracellular phosphate ion homeostasis"/>
    <property type="evidence" value="ECO:0007669"/>
    <property type="project" value="InterPro"/>
</dbReference>
<name>A0A3S9T1N1_9FIRM</name>
<dbReference type="OrthoDB" id="9814256at2"/>
<evidence type="ECO:0000256" key="3">
    <source>
        <dbReference type="ARBA" id="ARBA00011738"/>
    </source>
</evidence>
<feature type="domain" description="PhoU" evidence="8">
    <location>
        <begin position="120"/>
        <end position="205"/>
    </location>
</feature>
<dbReference type="NCBIfam" id="TIGR02135">
    <property type="entry name" value="phoU_full"/>
    <property type="match status" value="1"/>
</dbReference>
<comment type="subcellular location">
    <subcellularLocation>
        <location evidence="1 7">Cytoplasm</location>
    </subcellularLocation>
</comment>
<gene>
    <name evidence="9" type="ORF">BBF96_14390</name>
</gene>
<keyword evidence="5 7" id="KW-0963">Cytoplasm</keyword>
<evidence type="ECO:0000256" key="4">
    <source>
        <dbReference type="ARBA" id="ARBA00022448"/>
    </source>
</evidence>